<accession>A0A5J4S1I4</accession>
<dbReference type="AlphaFoldDB" id="A0A5J4S1I4"/>
<dbReference type="InterPro" id="IPR014985">
    <property type="entry name" value="WbqC"/>
</dbReference>
<organism evidence="1">
    <name type="scientific">termite gut metagenome</name>
    <dbReference type="NCBI Taxonomy" id="433724"/>
    <lineage>
        <taxon>unclassified sequences</taxon>
        <taxon>metagenomes</taxon>
        <taxon>organismal metagenomes</taxon>
    </lineage>
</organism>
<dbReference type="Pfam" id="PF08889">
    <property type="entry name" value="WbqC"/>
    <property type="match status" value="1"/>
</dbReference>
<proteinExistence type="predicted"/>
<reference evidence="1" key="1">
    <citation type="submission" date="2019-03" db="EMBL/GenBank/DDBJ databases">
        <title>Single cell metagenomics reveals metabolic interactions within the superorganism composed of flagellate Streblomastix strix and complex community of Bacteroidetes bacteria on its surface.</title>
        <authorList>
            <person name="Treitli S.C."/>
            <person name="Kolisko M."/>
            <person name="Husnik F."/>
            <person name="Keeling P."/>
            <person name="Hampl V."/>
        </authorList>
    </citation>
    <scope>NUCLEOTIDE SEQUENCE</scope>
    <source>
        <strain evidence="1">STM</strain>
    </source>
</reference>
<evidence type="ECO:0008006" key="2">
    <source>
        <dbReference type="Google" id="ProtNLM"/>
    </source>
</evidence>
<gene>
    <name evidence="1" type="ORF">EZS27_012156</name>
</gene>
<comment type="caution">
    <text evidence="1">The sequence shown here is derived from an EMBL/GenBank/DDBJ whole genome shotgun (WGS) entry which is preliminary data.</text>
</comment>
<sequence>MKTIYLISSYLAPIQYYTKLLMYDKICMEQYDCYSKQTYRNRCTISVPNGTSVLSIPVVHSGNSKCLMKDVRISDHGNWQHIHWNAIESAYGNTPFFEYYKDDFRPFYENKYLFLIDFNEELCQLVCKLIDIAPIVERTVQYKTELLPDEYDFREIIHPKKDLREDPEFIPYPYYQVFENRHGFIPNLSIIDLLFNMGSESLLVLLKSMPMPILLQEPQASFYISPDRSKS</sequence>
<protein>
    <recommendedName>
        <fullName evidence="2">WbqC-like protein family protein</fullName>
    </recommendedName>
</protein>
<name>A0A5J4S1I4_9ZZZZ</name>
<dbReference type="EMBL" id="SNRY01000496">
    <property type="protein sequence ID" value="KAA6339944.1"/>
    <property type="molecule type" value="Genomic_DNA"/>
</dbReference>
<evidence type="ECO:0000313" key="1">
    <source>
        <dbReference type="EMBL" id="KAA6339944.1"/>
    </source>
</evidence>